<keyword evidence="2" id="KW-0479">Metal-binding</keyword>
<accession>B4M0A3</accession>
<dbReference type="EC" id="3.4.21.-" evidence="11"/>
<evidence type="ECO:0000256" key="6">
    <source>
        <dbReference type="ARBA" id="ARBA00022837"/>
    </source>
</evidence>
<keyword evidence="8" id="KW-1015">Disulfide bond</keyword>
<dbReference type="InParanoid" id="B4M0A3"/>
<dbReference type="PhylomeDB" id="B4M0A3"/>
<evidence type="ECO:0000256" key="8">
    <source>
        <dbReference type="ARBA" id="ARBA00023157"/>
    </source>
</evidence>
<dbReference type="FunFam" id="2.40.10.10:FF:000078">
    <property type="entry name" value="Serine protease H137"/>
    <property type="match status" value="1"/>
</dbReference>
<dbReference type="MEROPS" id="S01.A64"/>
<comment type="domain">
    <text evidence="11">The clip domain consists of 35-55 residues which are 'knitted' together usually by 3 conserved disulfide bonds forming a clip-like compact structure.</text>
</comment>
<dbReference type="GO" id="GO:0051604">
    <property type="term" value="P:protein maturation"/>
    <property type="evidence" value="ECO:0007669"/>
    <property type="project" value="UniProtKB-ARBA"/>
</dbReference>
<evidence type="ECO:0000256" key="4">
    <source>
        <dbReference type="ARBA" id="ARBA00022801"/>
    </source>
</evidence>
<dbReference type="InterPro" id="IPR043504">
    <property type="entry name" value="Peptidase_S1_PA_chymotrypsin"/>
</dbReference>
<keyword evidence="9" id="KW-0325">Glycoprotein</keyword>
<keyword evidence="6" id="KW-0106">Calcium</keyword>
<dbReference type="SMART" id="SM00020">
    <property type="entry name" value="Tryp_SPc"/>
    <property type="match status" value="1"/>
</dbReference>
<evidence type="ECO:0000259" key="13">
    <source>
        <dbReference type="PROSITE" id="PS50240"/>
    </source>
</evidence>
<name>B4M0A3_DROVI</name>
<sequence length="397" mass="44429">MQLFMGVLSLVLLAVTTLVSTQGDNSCYTPIGEFGYCVPAQQCQFVRNLQATYGRNIPRLIQNQLRQMACNIGQRTVFHLCCPSAALITPQSDGNNNRNTFSTRNSTTTNTSQTTRQSTGDLKRIDPRGLELLNSVTECGKKANTKLSGGELARLGEFPWLALLKYETSERPFLCGGSLITDRFVLTAAHCVTRNEKLIGVRLGEHNLGTEKDCEFLGGRIEHCLPPYDEYGLEDVRPHPNYKSINNDIALIKLDRPVQFKGHIMPICLPIDRTSQDISYDQSFFISGWGRTENNEPSSVLLKAVVRRQNHNVCRNFYADAHLNENHICAVGENIVHTCPGDSGGPLFFRNPFKNTTRFIQYGIVSYGGKRCGQRQNQPGVFASVLDMLPWITQNQY</sequence>
<keyword evidence="7" id="KW-0865">Zymogen</keyword>
<dbReference type="HOGENOM" id="CLU_006842_0_3_1"/>
<evidence type="ECO:0000256" key="1">
    <source>
        <dbReference type="ARBA" id="ARBA00022670"/>
    </source>
</evidence>
<dbReference type="GO" id="GO:0005576">
    <property type="term" value="C:extracellular region"/>
    <property type="evidence" value="ECO:0007669"/>
    <property type="project" value="UniProtKB-SubCell"/>
</dbReference>
<dbReference type="PANTHER" id="PTHR24252">
    <property type="entry name" value="ACROSIN-RELATED"/>
    <property type="match status" value="1"/>
</dbReference>
<dbReference type="PRINTS" id="PR00722">
    <property type="entry name" value="CHYMOTRYPSIN"/>
</dbReference>
<dbReference type="PANTHER" id="PTHR24252:SF7">
    <property type="entry name" value="HYALIN"/>
    <property type="match status" value="1"/>
</dbReference>
<dbReference type="SMART" id="SM00680">
    <property type="entry name" value="CLIP"/>
    <property type="match status" value="1"/>
</dbReference>
<dbReference type="STRING" id="7244.B4M0A3"/>
<dbReference type="InterPro" id="IPR001314">
    <property type="entry name" value="Peptidase_S1A"/>
</dbReference>
<gene>
    <name evidence="14" type="primary">Dvir\GJ24059</name>
    <name evidence="14" type="ORF">Dvir_GJ24059</name>
</gene>
<dbReference type="OrthoDB" id="547031at2759"/>
<dbReference type="OMA" id="EDIRVHP"/>
<feature type="domain" description="Peptidase S1" evidence="13">
    <location>
        <begin position="147"/>
        <end position="397"/>
    </location>
</feature>
<protein>
    <recommendedName>
        <fullName evidence="11">CLIP domain-containing serine protease</fullName>
        <ecNumber evidence="11">3.4.21.-</ecNumber>
    </recommendedName>
</protein>
<dbReference type="FunFam" id="2.40.10.10:FF:000028">
    <property type="entry name" value="Serine protease easter"/>
    <property type="match status" value="1"/>
</dbReference>
<dbReference type="InterPro" id="IPR022700">
    <property type="entry name" value="CLIP"/>
</dbReference>
<organism evidence="14 15">
    <name type="scientific">Drosophila virilis</name>
    <name type="common">Fruit fly</name>
    <dbReference type="NCBI Taxonomy" id="7244"/>
    <lineage>
        <taxon>Eukaryota</taxon>
        <taxon>Metazoa</taxon>
        <taxon>Ecdysozoa</taxon>
        <taxon>Arthropoda</taxon>
        <taxon>Hexapoda</taxon>
        <taxon>Insecta</taxon>
        <taxon>Pterygota</taxon>
        <taxon>Neoptera</taxon>
        <taxon>Endopterygota</taxon>
        <taxon>Diptera</taxon>
        <taxon>Brachycera</taxon>
        <taxon>Muscomorpha</taxon>
        <taxon>Ephydroidea</taxon>
        <taxon>Drosophilidae</taxon>
        <taxon>Drosophila</taxon>
    </lineage>
</organism>
<dbReference type="Pfam" id="PF12032">
    <property type="entry name" value="CLIP"/>
    <property type="match status" value="1"/>
</dbReference>
<dbReference type="InterPro" id="IPR009003">
    <property type="entry name" value="Peptidase_S1_PA"/>
</dbReference>
<dbReference type="eggNOG" id="KOG3627">
    <property type="taxonomic scope" value="Eukaryota"/>
</dbReference>
<dbReference type="InterPro" id="IPR018114">
    <property type="entry name" value="TRYPSIN_HIS"/>
</dbReference>
<evidence type="ECO:0000256" key="2">
    <source>
        <dbReference type="ARBA" id="ARBA00022723"/>
    </source>
</evidence>
<comment type="similarity">
    <text evidence="10 11">Belongs to the peptidase S1 family. CLIP subfamily.</text>
</comment>
<keyword evidence="15" id="KW-1185">Reference proteome</keyword>
<feature type="compositionally biased region" description="Low complexity" evidence="12">
    <location>
        <begin position="95"/>
        <end position="119"/>
    </location>
</feature>
<keyword evidence="4 11" id="KW-0378">Hydrolase</keyword>
<feature type="region of interest" description="Disordered" evidence="12">
    <location>
        <begin position="93"/>
        <end position="121"/>
    </location>
</feature>
<dbReference type="Pfam" id="PF00089">
    <property type="entry name" value="Trypsin"/>
    <property type="match status" value="1"/>
</dbReference>
<dbReference type="GO" id="GO:0046872">
    <property type="term" value="F:metal ion binding"/>
    <property type="evidence" value="ECO:0007669"/>
    <property type="project" value="UniProtKB-KW"/>
</dbReference>
<evidence type="ECO:0000313" key="15">
    <source>
        <dbReference type="Proteomes" id="UP000008792"/>
    </source>
</evidence>
<dbReference type="KEGG" id="dvi:6630616"/>
<dbReference type="InterPro" id="IPR038565">
    <property type="entry name" value="CLIP_sf"/>
</dbReference>
<dbReference type="Proteomes" id="UP000008792">
    <property type="component" value="Unassembled WGS sequence"/>
</dbReference>
<dbReference type="InterPro" id="IPR001254">
    <property type="entry name" value="Trypsin_dom"/>
</dbReference>
<dbReference type="AlphaFoldDB" id="B4M0A3"/>
<evidence type="ECO:0000256" key="3">
    <source>
        <dbReference type="ARBA" id="ARBA00022729"/>
    </source>
</evidence>
<evidence type="ECO:0000256" key="9">
    <source>
        <dbReference type="ARBA" id="ARBA00023180"/>
    </source>
</evidence>
<dbReference type="SMR" id="B4M0A3"/>
<feature type="chain" id="PRO_5023973344" description="CLIP domain-containing serine protease" evidence="11">
    <location>
        <begin position="24"/>
        <end position="397"/>
    </location>
</feature>
<reference evidence="14 15" key="1">
    <citation type="journal article" date="2007" name="Nature">
        <title>Evolution of genes and genomes on the Drosophila phylogeny.</title>
        <authorList>
            <consortium name="Drosophila 12 Genomes Consortium"/>
            <person name="Clark A.G."/>
            <person name="Eisen M.B."/>
            <person name="Smith D.R."/>
            <person name="Bergman C.M."/>
            <person name="Oliver B."/>
            <person name="Markow T.A."/>
            <person name="Kaufman T.C."/>
            <person name="Kellis M."/>
            <person name="Gelbart W."/>
            <person name="Iyer V.N."/>
            <person name="Pollard D.A."/>
            <person name="Sackton T.B."/>
            <person name="Larracuente A.M."/>
            <person name="Singh N.D."/>
            <person name="Abad J.P."/>
            <person name="Abt D.N."/>
            <person name="Adryan B."/>
            <person name="Aguade M."/>
            <person name="Akashi H."/>
            <person name="Anderson W.W."/>
            <person name="Aquadro C.F."/>
            <person name="Ardell D.H."/>
            <person name="Arguello R."/>
            <person name="Artieri C.G."/>
            <person name="Barbash D.A."/>
            <person name="Barker D."/>
            <person name="Barsanti P."/>
            <person name="Batterham P."/>
            <person name="Batzoglou S."/>
            <person name="Begun D."/>
            <person name="Bhutkar A."/>
            <person name="Blanco E."/>
            <person name="Bosak S.A."/>
            <person name="Bradley R.K."/>
            <person name="Brand A.D."/>
            <person name="Brent M.R."/>
            <person name="Brooks A.N."/>
            <person name="Brown R.H."/>
            <person name="Butlin R.K."/>
            <person name="Caggese C."/>
            <person name="Calvi B.R."/>
            <person name="Bernardo de Carvalho A."/>
            <person name="Caspi A."/>
            <person name="Castrezana S."/>
            <person name="Celniker S.E."/>
            <person name="Chang J.L."/>
            <person name="Chapple C."/>
            <person name="Chatterji S."/>
            <person name="Chinwalla A."/>
            <person name="Civetta A."/>
            <person name="Clifton S.W."/>
            <person name="Comeron J.M."/>
            <person name="Costello J.C."/>
            <person name="Coyne J.A."/>
            <person name="Daub J."/>
            <person name="David R.G."/>
            <person name="Delcher A.L."/>
            <person name="Delehaunty K."/>
            <person name="Do C.B."/>
            <person name="Ebling H."/>
            <person name="Edwards K."/>
            <person name="Eickbush T."/>
            <person name="Evans J.D."/>
            <person name="Filipski A."/>
            <person name="Findeiss S."/>
            <person name="Freyhult E."/>
            <person name="Fulton L."/>
            <person name="Fulton R."/>
            <person name="Garcia A.C."/>
            <person name="Gardiner A."/>
            <person name="Garfield D.A."/>
            <person name="Garvin B.E."/>
            <person name="Gibson G."/>
            <person name="Gilbert D."/>
            <person name="Gnerre S."/>
            <person name="Godfrey J."/>
            <person name="Good R."/>
            <person name="Gotea V."/>
            <person name="Gravely B."/>
            <person name="Greenberg A.J."/>
            <person name="Griffiths-Jones S."/>
            <person name="Gross S."/>
            <person name="Guigo R."/>
            <person name="Gustafson E.A."/>
            <person name="Haerty W."/>
            <person name="Hahn M.W."/>
            <person name="Halligan D.L."/>
            <person name="Halpern A.L."/>
            <person name="Halter G.M."/>
            <person name="Han M.V."/>
            <person name="Heger A."/>
            <person name="Hillier L."/>
            <person name="Hinrichs A.S."/>
            <person name="Holmes I."/>
            <person name="Hoskins R.A."/>
            <person name="Hubisz M.J."/>
            <person name="Hultmark D."/>
            <person name="Huntley M.A."/>
            <person name="Jaffe D.B."/>
            <person name="Jagadeeshan S."/>
            <person name="Jeck W.R."/>
            <person name="Johnson J."/>
            <person name="Jones C.D."/>
            <person name="Jordan W.C."/>
            <person name="Karpen G.H."/>
            <person name="Kataoka E."/>
            <person name="Keightley P.D."/>
            <person name="Kheradpour P."/>
            <person name="Kirkness E.F."/>
            <person name="Koerich L.B."/>
            <person name="Kristiansen K."/>
            <person name="Kudrna D."/>
            <person name="Kulathinal R.J."/>
            <person name="Kumar S."/>
            <person name="Kwok R."/>
            <person name="Lander E."/>
            <person name="Langley C.H."/>
            <person name="Lapoint R."/>
            <person name="Lazzaro B.P."/>
            <person name="Lee S.J."/>
            <person name="Levesque L."/>
            <person name="Li R."/>
            <person name="Lin C.F."/>
            <person name="Lin M.F."/>
            <person name="Lindblad-Toh K."/>
            <person name="Llopart A."/>
            <person name="Long M."/>
            <person name="Low L."/>
            <person name="Lozovsky E."/>
            <person name="Lu J."/>
            <person name="Luo M."/>
            <person name="Machado C.A."/>
            <person name="Makalowski W."/>
            <person name="Marzo M."/>
            <person name="Matsuda M."/>
            <person name="Matzkin L."/>
            <person name="McAllister B."/>
            <person name="McBride C.S."/>
            <person name="McKernan B."/>
            <person name="McKernan K."/>
            <person name="Mendez-Lago M."/>
            <person name="Minx P."/>
            <person name="Mollenhauer M.U."/>
            <person name="Montooth K."/>
            <person name="Mount S.M."/>
            <person name="Mu X."/>
            <person name="Myers E."/>
            <person name="Negre B."/>
            <person name="Newfeld S."/>
            <person name="Nielsen R."/>
            <person name="Noor M.A."/>
            <person name="O'Grady P."/>
            <person name="Pachter L."/>
            <person name="Papaceit M."/>
            <person name="Parisi M.J."/>
            <person name="Parisi M."/>
            <person name="Parts L."/>
            <person name="Pedersen J.S."/>
            <person name="Pesole G."/>
            <person name="Phillippy A.M."/>
            <person name="Ponting C.P."/>
            <person name="Pop M."/>
            <person name="Porcelli D."/>
            <person name="Powell J.R."/>
            <person name="Prohaska S."/>
            <person name="Pruitt K."/>
            <person name="Puig M."/>
            <person name="Quesneville H."/>
            <person name="Ram K.R."/>
            <person name="Rand D."/>
            <person name="Rasmussen M.D."/>
            <person name="Reed L.K."/>
            <person name="Reenan R."/>
            <person name="Reily A."/>
            <person name="Remington K.A."/>
            <person name="Rieger T.T."/>
            <person name="Ritchie M.G."/>
            <person name="Robin C."/>
            <person name="Rogers Y.H."/>
            <person name="Rohde C."/>
            <person name="Rozas J."/>
            <person name="Rubenfield M.J."/>
            <person name="Ruiz A."/>
            <person name="Russo S."/>
            <person name="Salzberg S.L."/>
            <person name="Sanchez-Gracia A."/>
            <person name="Saranga D.J."/>
            <person name="Sato H."/>
            <person name="Schaeffer S.W."/>
            <person name="Schatz M.C."/>
            <person name="Schlenke T."/>
            <person name="Schwartz R."/>
            <person name="Segarra C."/>
            <person name="Singh R.S."/>
            <person name="Sirot L."/>
            <person name="Sirota M."/>
            <person name="Sisneros N.B."/>
            <person name="Smith C.D."/>
            <person name="Smith T.F."/>
            <person name="Spieth J."/>
            <person name="Stage D.E."/>
            <person name="Stark A."/>
            <person name="Stephan W."/>
            <person name="Strausberg R.L."/>
            <person name="Strempel S."/>
            <person name="Sturgill D."/>
            <person name="Sutton G."/>
            <person name="Sutton G.G."/>
            <person name="Tao W."/>
            <person name="Teichmann S."/>
            <person name="Tobari Y.N."/>
            <person name="Tomimura Y."/>
            <person name="Tsolas J.M."/>
            <person name="Valente V.L."/>
            <person name="Venter E."/>
            <person name="Venter J.C."/>
            <person name="Vicario S."/>
            <person name="Vieira F.G."/>
            <person name="Vilella A.J."/>
            <person name="Villasante A."/>
            <person name="Walenz B."/>
            <person name="Wang J."/>
            <person name="Wasserman M."/>
            <person name="Watts T."/>
            <person name="Wilson D."/>
            <person name="Wilson R.K."/>
            <person name="Wing R.A."/>
            <person name="Wolfner M.F."/>
            <person name="Wong A."/>
            <person name="Wong G.K."/>
            <person name="Wu C.I."/>
            <person name="Wu G."/>
            <person name="Yamamoto D."/>
            <person name="Yang H.P."/>
            <person name="Yang S.P."/>
            <person name="Yorke J.A."/>
            <person name="Yoshida K."/>
            <person name="Zdobnov E."/>
            <person name="Zhang P."/>
            <person name="Zhang Y."/>
            <person name="Zimin A.V."/>
            <person name="Baldwin J."/>
            <person name="Abdouelleil A."/>
            <person name="Abdulkadir J."/>
            <person name="Abebe A."/>
            <person name="Abera B."/>
            <person name="Abreu J."/>
            <person name="Acer S.C."/>
            <person name="Aftuck L."/>
            <person name="Alexander A."/>
            <person name="An P."/>
            <person name="Anderson E."/>
            <person name="Anderson S."/>
            <person name="Arachi H."/>
            <person name="Azer M."/>
            <person name="Bachantsang P."/>
            <person name="Barry A."/>
            <person name="Bayul T."/>
            <person name="Berlin A."/>
            <person name="Bessette D."/>
            <person name="Bloom T."/>
            <person name="Blye J."/>
            <person name="Boguslavskiy L."/>
            <person name="Bonnet C."/>
            <person name="Boukhgalter B."/>
            <person name="Bourzgui I."/>
            <person name="Brown A."/>
            <person name="Cahill P."/>
            <person name="Channer S."/>
            <person name="Cheshatsang Y."/>
            <person name="Chuda L."/>
            <person name="Citroen M."/>
            <person name="Collymore A."/>
            <person name="Cooke P."/>
            <person name="Costello M."/>
            <person name="D'Aco K."/>
            <person name="Daza R."/>
            <person name="De Haan G."/>
            <person name="DeGray S."/>
            <person name="DeMaso C."/>
            <person name="Dhargay N."/>
            <person name="Dooley K."/>
            <person name="Dooley E."/>
            <person name="Doricent M."/>
            <person name="Dorje P."/>
            <person name="Dorjee K."/>
            <person name="Dupes A."/>
            <person name="Elong R."/>
            <person name="Falk J."/>
            <person name="Farina A."/>
            <person name="Faro S."/>
            <person name="Ferguson D."/>
            <person name="Fisher S."/>
            <person name="Foley C.D."/>
            <person name="Franke A."/>
            <person name="Friedrich D."/>
            <person name="Gadbois L."/>
            <person name="Gearin G."/>
            <person name="Gearin C.R."/>
            <person name="Giannoukos G."/>
            <person name="Goode T."/>
            <person name="Graham J."/>
            <person name="Grandbois E."/>
            <person name="Grewal S."/>
            <person name="Gyaltsen K."/>
            <person name="Hafez N."/>
            <person name="Hagos B."/>
            <person name="Hall J."/>
            <person name="Henson C."/>
            <person name="Hollinger A."/>
            <person name="Honan T."/>
            <person name="Huard M.D."/>
            <person name="Hughes L."/>
            <person name="Hurhula B."/>
            <person name="Husby M.E."/>
            <person name="Kamat A."/>
            <person name="Kanga B."/>
            <person name="Kashin S."/>
            <person name="Khazanovich D."/>
            <person name="Kisner P."/>
            <person name="Lance K."/>
            <person name="Lara M."/>
            <person name="Lee W."/>
            <person name="Lennon N."/>
            <person name="Letendre F."/>
            <person name="LeVine R."/>
            <person name="Lipovsky A."/>
            <person name="Liu X."/>
            <person name="Liu J."/>
            <person name="Liu S."/>
            <person name="Lokyitsang T."/>
            <person name="Lokyitsang Y."/>
            <person name="Lubonja R."/>
            <person name="Lui A."/>
            <person name="MacDonald P."/>
            <person name="Magnisalis V."/>
            <person name="Maru K."/>
            <person name="Matthews C."/>
            <person name="McCusker W."/>
            <person name="McDonough S."/>
            <person name="Mehta T."/>
            <person name="Meldrim J."/>
            <person name="Meneus L."/>
            <person name="Mihai O."/>
            <person name="Mihalev A."/>
            <person name="Mihova T."/>
            <person name="Mittelman R."/>
            <person name="Mlenga V."/>
            <person name="Montmayeur A."/>
            <person name="Mulrain L."/>
            <person name="Navidi A."/>
            <person name="Naylor J."/>
            <person name="Negash T."/>
            <person name="Nguyen T."/>
            <person name="Nguyen N."/>
            <person name="Nicol R."/>
            <person name="Norbu C."/>
            <person name="Norbu N."/>
            <person name="Novod N."/>
            <person name="O'Neill B."/>
            <person name="Osman S."/>
            <person name="Markiewicz E."/>
            <person name="Oyono O.L."/>
            <person name="Patti C."/>
            <person name="Phunkhang P."/>
            <person name="Pierre F."/>
            <person name="Priest M."/>
            <person name="Raghuraman S."/>
            <person name="Rege F."/>
            <person name="Reyes R."/>
            <person name="Rise C."/>
            <person name="Rogov P."/>
            <person name="Ross K."/>
            <person name="Ryan E."/>
            <person name="Settipalli S."/>
            <person name="Shea T."/>
            <person name="Sherpa N."/>
            <person name="Shi L."/>
            <person name="Shih D."/>
            <person name="Sparrow T."/>
            <person name="Spaulding J."/>
            <person name="Stalker J."/>
            <person name="Stange-Thomann N."/>
            <person name="Stavropoulos S."/>
            <person name="Stone C."/>
            <person name="Strader C."/>
            <person name="Tesfaye S."/>
            <person name="Thomson T."/>
            <person name="Thoulutsang Y."/>
            <person name="Thoulutsang D."/>
            <person name="Topham K."/>
            <person name="Topping I."/>
            <person name="Tsamla T."/>
            <person name="Vassiliev H."/>
            <person name="Vo A."/>
            <person name="Wangchuk T."/>
            <person name="Wangdi T."/>
            <person name="Weiand M."/>
            <person name="Wilkinson J."/>
            <person name="Wilson A."/>
            <person name="Yadav S."/>
            <person name="Young G."/>
            <person name="Yu Q."/>
            <person name="Zembek L."/>
            <person name="Zhong D."/>
            <person name="Zimmer A."/>
            <person name="Zwirko Z."/>
            <person name="Jaffe D.B."/>
            <person name="Alvarez P."/>
            <person name="Brockman W."/>
            <person name="Butler J."/>
            <person name="Chin C."/>
            <person name="Gnerre S."/>
            <person name="Grabherr M."/>
            <person name="Kleber M."/>
            <person name="Mauceli E."/>
            <person name="MacCallum I."/>
        </authorList>
    </citation>
    <scope>NUCLEOTIDE SEQUENCE [LARGE SCALE GENOMIC DNA]</scope>
    <source>
        <strain evidence="15">Tucson 15010-1051.87</strain>
    </source>
</reference>
<evidence type="ECO:0000256" key="7">
    <source>
        <dbReference type="ARBA" id="ARBA00023145"/>
    </source>
</evidence>
<evidence type="ECO:0000256" key="10">
    <source>
        <dbReference type="ARBA" id="ARBA00024195"/>
    </source>
</evidence>
<dbReference type="SUPFAM" id="SSF50494">
    <property type="entry name" value="Trypsin-like serine proteases"/>
    <property type="match status" value="1"/>
</dbReference>
<keyword evidence="11" id="KW-0964">Secreted</keyword>
<evidence type="ECO:0000256" key="5">
    <source>
        <dbReference type="ARBA" id="ARBA00022825"/>
    </source>
</evidence>
<keyword evidence="3 11" id="KW-0732">Signal</keyword>
<dbReference type="Gene3D" id="2.40.10.10">
    <property type="entry name" value="Trypsin-like serine proteases"/>
    <property type="match status" value="2"/>
</dbReference>
<keyword evidence="1 11" id="KW-0645">Protease</keyword>
<evidence type="ECO:0000256" key="11">
    <source>
        <dbReference type="RuleBase" id="RU366078"/>
    </source>
</evidence>
<proteinExistence type="inferred from homology"/>
<dbReference type="EMBL" id="CH940650">
    <property type="protein sequence ID" value="EDW67265.1"/>
    <property type="molecule type" value="Genomic_DNA"/>
</dbReference>
<keyword evidence="5 11" id="KW-0720">Serine protease</keyword>
<comment type="subcellular location">
    <subcellularLocation>
        <location evidence="11">Secreted</location>
    </subcellularLocation>
</comment>
<dbReference type="GO" id="GO:0004252">
    <property type="term" value="F:serine-type endopeptidase activity"/>
    <property type="evidence" value="ECO:0007669"/>
    <property type="project" value="UniProtKB-UniRule"/>
</dbReference>
<dbReference type="Gene3D" id="3.30.1640.30">
    <property type="match status" value="1"/>
</dbReference>
<evidence type="ECO:0000313" key="14">
    <source>
        <dbReference type="EMBL" id="EDW67265.1"/>
    </source>
</evidence>
<evidence type="ECO:0000256" key="12">
    <source>
        <dbReference type="SAM" id="MobiDB-lite"/>
    </source>
</evidence>
<dbReference type="CDD" id="cd00190">
    <property type="entry name" value="Tryp_SPc"/>
    <property type="match status" value="1"/>
</dbReference>
<dbReference type="GO" id="GO:0006508">
    <property type="term" value="P:proteolysis"/>
    <property type="evidence" value="ECO:0007669"/>
    <property type="project" value="UniProtKB-KW"/>
</dbReference>
<dbReference type="PROSITE" id="PS00134">
    <property type="entry name" value="TRYPSIN_HIS"/>
    <property type="match status" value="1"/>
</dbReference>
<feature type="signal peptide" evidence="11">
    <location>
        <begin position="1"/>
        <end position="23"/>
    </location>
</feature>
<dbReference type="PROSITE" id="PS50240">
    <property type="entry name" value="TRYPSIN_DOM"/>
    <property type="match status" value="1"/>
</dbReference>